<dbReference type="SUPFAM" id="SSF52499">
    <property type="entry name" value="Isochorismatase-like hydrolases"/>
    <property type="match status" value="1"/>
</dbReference>
<dbReference type="InterPro" id="IPR000868">
    <property type="entry name" value="Isochorismatase-like_dom"/>
</dbReference>
<feature type="domain" description="Isochorismatase-like" evidence="2">
    <location>
        <begin position="4"/>
        <end position="135"/>
    </location>
</feature>
<dbReference type="PANTHER" id="PTHR43540:SF6">
    <property type="entry name" value="ISOCHORISMATASE-LIKE DOMAIN-CONTAINING PROTEIN"/>
    <property type="match status" value="1"/>
</dbReference>
<sequence>MNDLILVIDMQNAYREGMPWACHAFGDTISNIKKLLDSGRDAAFTLFIPPAKPFGAWNEYMRVNKSINENEWAGKLIDELVPYTEHYPVFEKSTYSSLSNPVFRELAHKYERLVVTGVVAECCVLSTVLSAIDEG</sequence>
<organism evidence="3 4">
    <name type="scientific">Candidatus Ornithospirochaeta stercoripullorum</name>
    <dbReference type="NCBI Taxonomy" id="2840899"/>
    <lineage>
        <taxon>Bacteria</taxon>
        <taxon>Pseudomonadati</taxon>
        <taxon>Spirochaetota</taxon>
        <taxon>Spirochaetia</taxon>
        <taxon>Spirochaetales</taxon>
        <taxon>Spirochaetaceae</taxon>
        <taxon>Spirochaetaceae incertae sedis</taxon>
        <taxon>Candidatus Ornithospirochaeta</taxon>
    </lineage>
</organism>
<dbReference type="Gene3D" id="3.40.50.850">
    <property type="entry name" value="Isochorismatase-like"/>
    <property type="match status" value="1"/>
</dbReference>
<feature type="non-terminal residue" evidence="3">
    <location>
        <position position="135"/>
    </location>
</feature>
<dbReference type="InterPro" id="IPR050272">
    <property type="entry name" value="Isochorismatase-like_hydrls"/>
</dbReference>
<evidence type="ECO:0000313" key="3">
    <source>
        <dbReference type="EMBL" id="MBO8435402.1"/>
    </source>
</evidence>
<proteinExistence type="predicted"/>
<evidence type="ECO:0000259" key="2">
    <source>
        <dbReference type="Pfam" id="PF00857"/>
    </source>
</evidence>
<keyword evidence="1 3" id="KW-0378">Hydrolase</keyword>
<dbReference type="AlphaFoldDB" id="A0A9D9DYK3"/>
<evidence type="ECO:0000256" key="1">
    <source>
        <dbReference type="ARBA" id="ARBA00022801"/>
    </source>
</evidence>
<name>A0A9D9DYK3_9SPIO</name>
<dbReference type="EMBL" id="JADIMT010000003">
    <property type="protein sequence ID" value="MBO8435402.1"/>
    <property type="molecule type" value="Genomic_DNA"/>
</dbReference>
<dbReference type="GO" id="GO:0016787">
    <property type="term" value="F:hydrolase activity"/>
    <property type="evidence" value="ECO:0007669"/>
    <property type="project" value="UniProtKB-KW"/>
</dbReference>
<dbReference type="Pfam" id="PF00857">
    <property type="entry name" value="Isochorismatase"/>
    <property type="match status" value="1"/>
</dbReference>
<dbReference type="Proteomes" id="UP000823615">
    <property type="component" value="Unassembled WGS sequence"/>
</dbReference>
<reference evidence="3" key="2">
    <citation type="journal article" date="2021" name="PeerJ">
        <title>Extensive microbial diversity within the chicken gut microbiome revealed by metagenomics and culture.</title>
        <authorList>
            <person name="Gilroy R."/>
            <person name="Ravi A."/>
            <person name="Getino M."/>
            <person name="Pursley I."/>
            <person name="Horton D.L."/>
            <person name="Alikhan N.F."/>
            <person name="Baker D."/>
            <person name="Gharbi K."/>
            <person name="Hall N."/>
            <person name="Watson M."/>
            <person name="Adriaenssens E.M."/>
            <person name="Foster-Nyarko E."/>
            <person name="Jarju S."/>
            <person name="Secka A."/>
            <person name="Antonio M."/>
            <person name="Oren A."/>
            <person name="Chaudhuri R.R."/>
            <person name="La Ragione R."/>
            <person name="Hildebrand F."/>
            <person name="Pallen M.J."/>
        </authorList>
    </citation>
    <scope>NUCLEOTIDE SEQUENCE</scope>
    <source>
        <strain evidence="3">7293</strain>
    </source>
</reference>
<evidence type="ECO:0000313" key="4">
    <source>
        <dbReference type="Proteomes" id="UP000823615"/>
    </source>
</evidence>
<comment type="caution">
    <text evidence="3">The sequence shown here is derived from an EMBL/GenBank/DDBJ whole genome shotgun (WGS) entry which is preliminary data.</text>
</comment>
<gene>
    <name evidence="3" type="ORF">IAA97_00255</name>
</gene>
<reference evidence="3" key="1">
    <citation type="submission" date="2020-10" db="EMBL/GenBank/DDBJ databases">
        <authorList>
            <person name="Gilroy R."/>
        </authorList>
    </citation>
    <scope>NUCLEOTIDE SEQUENCE</scope>
    <source>
        <strain evidence="3">7293</strain>
    </source>
</reference>
<protein>
    <submittedName>
        <fullName evidence="3">Cysteine hydrolase</fullName>
    </submittedName>
</protein>
<dbReference type="PANTHER" id="PTHR43540">
    <property type="entry name" value="PEROXYUREIDOACRYLATE/UREIDOACRYLATE AMIDOHYDROLASE-RELATED"/>
    <property type="match status" value="1"/>
</dbReference>
<dbReference type="CDD" id="cd00431">
    <property type="entry name" value="cysteine_hydrolases"/>
    <property type="match status" value="1"/>
</dbReference>
<accession>A0A9D9DYK3</accession>
<dbReference type="InterPro" id="IPR036380">
    <property type="entry name" value="Isochorismatase-like_sf"/>
</dbReference>